<organism evidence="1">
    <name type="scientific">Rhizophora mucronata</name>
    <name type="common">Asiatic mangrove</name>
    <dbReference type="NCBI Taxonomy" id="61149"/>
    <lineage>
        <taxon>Eukaryota</taxon>
        <taxon>Viridiplantae</taxon>
        <taxon>Streptophyta</taxon>
        <taxon>Embryophyta</taxon>
        <taxon>Tracheophyta</taxon>
        <taxon>Spermatophyta</taxon>
        <taxon>Magnoliopsida</taxon>
        <taxon>eudicotyledons</taxon>
        <taxon>Gunneridae</taxon>
        <taxon>Pentapetalae</taxon>
        <taxon>rosids</taxon>
        <taxon>fabids</taxon>
        <taxon>Malpighiales</taxon>
        <taxon>Rhizophoraceae</taxon>
        <taxon>Rhizophora</taxon>
    </lineage>
</organism>
<evidence type="ECO:0000313" key="1">
    <source>
        <dbReference type="EMBL" id="MBX28892.1"/>
    </source>
</evidence>
<accession>A0A2P2MFG1</accession>
<dbReference type="AlphaFoldDB" id="A0A2P2MFG1"/>
<reference evidence="1" key="1">
    <citation type="submission" date="2018-02" db="EMBL/GenBank/DDBJ databases">
        <title>Rhizophora mucronata_Transcriptome.</title>
        <authorList>
            <person name="Meera S.P."/>
            <person name="Sreeshan A."/>
            <person name="Augustine A."/>
        </authorList>
    </citation>
    <scope>NUCLEOTIDE SEQUENCE</scope>
    <source>
        <tissue evidence="1">Leaf</tissue>
    </source>
</reference>
<name>A0A2P2MFG1_RHIMU</name>
<sequence length="54" mass="6404">MEKDDKELGKIIQLKLPHYLNSFQIDPCELLSTLKIWKWNINTLFQPPPAFVFT</sequence>
<proteinExistence type="predicted"/>
<dbReference type="EMBL" id="GGEC01048408">
    <property type="protein sequence ID" value="MBX28892.1"/>
    <property type="molecule type" value="Transcribed_RNA"/>
</dbReference>
<protein>
    <submittedName>
        <fullName evidence="1">Uncharacterized protein</fullName>
    </submittedName>
</protein>